<protein>
    <submittedName>
        <fullName evidence="2">Uncharacterized protein</fullName>
    </submittedName>
</protein>
<sequence length="235" mass="24432">MPLWQPTAAAGAAAMRPPPQQQQQAQAPLQRPPHAQPWLHHPQPQSPPLPPPARQAGQPSAPPHPLSGVTNAAGASAPLTDQQRERADQSRRDALERLRRTAAEQPAESCAAAATDSIAPRAQPTSTGAAFATFAPCTARFSAPLPAEPPNACEAGGGGAAQLRAARAVPSGSANRLLRSQAGVSPPERNERARPTPPPLSPEHRSQQPVPADSPWRAALGACLGRRISCMASCC</sequence>
<organism evidence="2 3">
    <name type="scientific">Diacronema lutheri</name>
    <name type="common">Unicellular marine alga</name>
    <name type="synonym">Monochrysis lutheri</name>
    <dbReference type="NCBI Taxonomy" id="2081491"/>
    <lineage>
        <taxon>Eukaryota</taxon>
        <taxon>Haptista</taxon>
        <taxon>Haptophyta</taxon>
        <taxon>Pavlovophyceae</taxon>
        <taxon>Pavlovales</taxon>
        <taxon>Pavlovaceae</taxon>
        <taxon>Diacronema</taxon>
    </lineage>
</organism>
<dbReference type="AlphaFoldDB" id="A0A8J5XFZ3"/>
<feature type="compositionally biased region" description="Pro residues" evidence="1">
    <location>
        <begin position="44"/>
        <end position="53"/>
    </location>
</feature>
<feature type="region of interest" description="Disordered" evidence="1">
    <location>
        <begin position="164"/>
        <end position="214"/>
    </location>
</feature>
<feature type="compositionally biased region" description="Basic and acidic residues" evidence="1">
    <location>
        <begin position="82"/>
        <end position="102"/>
    </location>
</feature>
<feature type="region of interest" description="Disordered" evidence="1">
    <location>
        <begin position="1"/>
        <end position="127"/>
    </location>
</feature>
<dbReference type="EMBL" id="JAGTXO010000008">
    <property type="protein sequence ID" value="KAG8466368.1"/>
    <property type="molecule type" value="Genomic_DNA"/>
</dbReference>
<evidence type="ECO:0000256" key="1">
    <source>
        <dbReference type="SAM" id="MobiDB-lite"/>
    </source>
</evidence>
<accession>A0A8J5XFZ3</accession>
<dbReference type="Proteomes" id="UP000751190">
    <property type="component" value="Unassembled WGS sequence"/>
</dbReference>
<proteinExistence type="predicted"/>
<feature type="compositionally biased region" description="Low complexity" evidence="1">
    <location>
        <begin position="103"/>
        <end position="114"/>
    </location>
</feature>
<evidence type="ECO:0000313" key="2">
    <source>
        <dbReference type="EMBL" id="KAG8466368.1"/>
    </source>
</evidence>
<reference evidence="2" key="1">
    <citation type="submission" date="2021-05" db="EMBL/GenBank/DDBJ databases">
        <title>The genome of the haptophyte Pavlova lutheri (Diacronema luteri, Pavlovales) - a model for lipid biosynthesis in eukaryotic algae.</title>
        <authorList>
            <person name="Hulatt C.J."/>
            <person name="Posewitz M.C."/>
        </authorList>
    </citation>
    <scope>NUCLEOTIDE SEQUENCE</scope>
    <source>
        <strain evidence="2">NIVA-4/92</strain>
    </source>
</reference>
<gene>
    <name evidence="2" type="ORF">KFE25_002124</name>
</gene>
<comment type="caution">
    <text evidence="2">The sequence shown here is derived from an EMBL/GenBank/DDBJ whole genome shotgun (WGS) entry which is preliminary data.</text>
</comment>
<evidence type="ECO:0000313" key="3">
    <source>
        <dbReference type="Proteomes" id="UP000751190"/>
    </source>
</evidence>
<feature type="compositionally biased region" description="Low complexity" evidence="1">
    <location>
        <begin position="1"/>
        <end position="29"/>
    </location>
</feature>
<keyword evidence="3" id="KW-1185">Reference proteome</keyword>
<name>A0A8J5XFZ3_DIALT</name>